<feature type="region of interest" description="Disordered" evidence="1">
    <location>
        <begin position="1"/>
        <end position="67"/>
    </location>
</feature>
<evidence type="ECO:0000256" key="1">
    <source>
        <dbReference type="SAM" id="MobiDB-lite"/>
    </source>
</evidence>
<reference evidence="2" key="1">
    <citation type="submission" date="2023-03" db="UniProtKB">
        <authorList>
            <consortium name="EnsemblPlants"/>
        </authorList>
    </citation>
    <scope>IDENTIFICATION</scope>
</reference>
<dbReference type="AlphaFoldDB" id="A0A9I9DYI4"/>
<feature type="compositionally biased region" description="Polar residues" evidence="1">
    <location>
        <begin position="52"/>
        <end position="67"/>
    </location>
</feature>
<sequence length="67" mass="7206">MKRSQETLSCELGDTHLTDPPPSSSPSPNGAGIKGGRPPRKPKSSFERKCSTVRSQLHGSRFQTLVG</sequence>
<name>A0A9I9DYI4_CUCME</name>
<proteinExistence type="predicted"/>
<dbReference type="Gramene" id="MELO3C025902.2.1">
    <property type="protein sequence ID" value="MELO3C025902.2.1"/>
    <property type="gene ID" value="MELO3C025902.2"/>
</dbReference>
<accession>A0A9I9DYI4</accession>
<evidence type="ECO:0000313" key="2">
    <source>
        <dbReference type="EnsemblPlants" id="MELO3C025902.2.1"/>
    </source>
</evidence>
<dbReference type="EnsemblPlants" id="MELO3C025902.2.1">
    <property type="protein sequence ID" value="MELO3C025902.2.1"/>
    <property type="gene ID" value="MELO3C025902.2"/>
</dbReference>
<organism evidence="2">
    <name type="scientific">Cucumis melo</name>
    <name type="common">Muskmelon</name>
    <dbReference type="NCBI Taxonomy" id="3656"/>
    <lineage>
        <taxon>Eukaryota</taxon>
        <taxon>Viridiplantae</taxon>
        <taxon>Streptophyta</taxon>
        <taxon>Embryophyta</taxon>
        <taxon>Tracheophyta</taxon>
        <taxon>Spermatophyta</taxon>
        <taxon>Magnoliopsida</taxon>
        <taxon>eudicotyledons</taxon>
        <taxon>Gunneridae</taxon>
        <taxon>Pentapetalae</taxon>
        <taxon>rosids</taxon>
        <taxon>fabids</taxon>
        <taxon>Cucurbitales</taxon>
        <taxon>Cucurbitaceae</taxon>
        <taxon>Benincaseae</taxon>
        <taxon>Cucumis</taxon>
    </lineage>
</organism>
<protein>
    <submittedName>
        <fullName evidence="2">Uncharacterized protein</fullName>
    </submittedName>
</protein>